<dbReference type="InterPro" id="IPR012337">
    <property type="entry name" value="RNaseH-like_sf"/>
</dbReference>
<dbReference type="PROSITE" id="PS50994">
    <property type="entry name" value="INTEGRASE"/>
    <property type="match status" value="1"/>
</dbReference>
<keyword evidence="1" id="KW-0479">Metal-binding</keyword>
<dbReference type="PANTHER" id="PTHR46599:SF3">
    <property type="entry name" value="PIGGYBAC TRANSPOSABLE ELEMENT-DERIVED PROTEIN 4"/>
    <property type="match status" value="1"/>
</dbReference>
<feature type="domain" description="CCHC-type" evidence="4">
    <location>
        <begin position="832"/>
        <end position="845"/>
    </location>
</feature>
<dbReference type="EMBL" id="BSXT01000198">
    <property type="protein sequence ID" value="GMF20513.1"/>
    <property type="molecule type" value="Genomic_DNA"/>
</dbReference>
<evidence type="ECO:0000313" key="6">
    <source>
        <dbReference type="EMBL" id="GMF20513.1"/>
    </source>
</evidence>
<dbReference type="InterPro" id="IPR013103">
    <property type="entry name" value="RVT_2"/>
</dbReference>
<dbReference type="SUPFAM" id="SSF53098">
    <property type="entry name" value="Ribonuclease H-like"/>
    <property type="match status" value="1"/>
</dbReference>
<dbReference type="PROSITE" id="PS50158">
    <property type="entry name" value="ZF_CCHC"/>
    <property type="match status" value="1"/>
</dbReference>
<evidence type="ECO:0000259" key="5">
    <source>
        <dbReference type="PROSITE" id="PS50994"/>
    </source>
</evidence>
<dbReference type="InterPro" id="IPR054722">
    <property type="entry name" value="PolX-like_BBD"/>
</dbReference>
<reference evidence="6" key="1">
    <citation type="submission" date="2023-04" db="EMBL/GenBank/DDBJ databases">
        <title>Phytophthora fragariaefolia NBRC 109709.</title>
        <authorList>
            <person name="Ichikawa N."/>
            <person name="Sato H."/>
            <person name="Tonouchi N."/>
        </authorList>
    </citation>
    <scope>NUCLEOTIDE SEQUENCE</scope>
    <source>
        <strain evidence="6">NBRC 109709</strain>
    </source>
</reference>
<dbReference type="InterPro" id="IPR036397">
    <property type="entry name" value="RNaseH_sf"/>
</dbReference>
<dbReference type="InterPro" id="IPR036875">
    <property type="entry name" value="Znf_CCHC_sf"/>
</dbReference>
<evidence type="ECO:0000259" key="4">
    <source>
        <dbReference type="PROSITE" id="PS50158"/>
    </source>
</evidence>
<dbReference type="PANTHER" id="PTHR46599">
    <property type="entry name" value="PIGGYBAC TRANSPOSABLE ELEMENT-DERIVED PROTEIN 4"/>
    <property type="match status" value="1"/>
</dbReference>
<comment type="caution">
    <text evidence="6">The sequence shown here is derived from an EMBL/GenBank/DDBJ whole genome shotgun (WGS) entry which is preliminary data.</text>
</comment>
<dbReference type="GO" id="GO:0003676">
    <property type="term" value="F:nucleic acid binding"/>
    <property type="evidence" value="ECO:0007669"/>
    <property type="project" value="InterPro"/>
</dbReference>
<dbReference type="GO" id="GO:0015074">
    <property type="term" value="P:DNA integration"/>
    <property type="evidence" value="ECO:0007669"/>
    <property type="project" value="InterPro"/>
</dbReference>
<feature type="region of interest" description="Disordered" evidence="2">
    <location>
        <begin position="475"/>
        <end position="496"/>
    </location>
</feature>
<dbReference type="Pfam" id="PF25597">
    <property type="entry name" value="SH3_retrovirus"/>
    <property type="match status" value="1"/>
</dbReference>
<evidence type="ECO:0000256" key="3">
    <source>
        <dbReference type="SAM" id="Phobius"/>
    </source>
</evidence>
<dbReference type="InterPro" id="IPR025724">
    <property type="entry name" value="GAG-pre-integrase_dom"/>
</dbReference>
<feature type="compositionally biased region" description="Acidic residues" evidence="2">
    <location>
        <begin position="14"/>
        <end position="49"/>
    </location>
</feature>
<feature type="transmembrane region" description="Helical" evidence="3">
    <location>
        <begin position="356"/>
        <end position="376"/>
    </location>
</feature>
<gene>
    <name evidence="6" type="ORF">Pfra01_000247500</name>
</gene>
<evidence type="ECO:0000256" key="2">
    <source>
        <dbReference type="SAM" id="MobiDB-lite"/>
    </source>
</evidence>
<dbReference type="Pfam" id="PF14223">
    <property type="entry name" value="Retrotran_gag_2"/>
    <property type="match status" value="1"/>
</dbReference>
<evidence type="ECO:0000313" key="7">
    <source>
        <dbReference type="Proteomes" id="UP001165121"/>
    </source>
</evidence>
<keyword evidence="1" id="KW-0863">Zinc-finger</keyword>
<evidence type="ECO:0000256" key="1">
    <source>
        <dbReference type="PROSITE-ProRule" id="PRU00047"/>
    </source>
</evidence>
<proteinExistence type="predicted"/>
<dbReference type="Pfam" id="PF00665">
    <property type="entry name" value="rve"/>
    <property type="match status" value="1"/>
</dbReference>
<dbReference type="InterPro" id="IPR057670">
    <property type="entry name" value="SH3_retrovirus"/>
</dbReference>
<dbReference type="Gene3D" id="3.30.420.10">
    <property type="entry name" value="Ribonuclease H-like superfamily/Ribonuclease H"/>
    <property type="match status" value="1"/>
</dbReference>
<dbReference type="GO" id="GO:0008270">
    <property type="term" value="F:zinc ion binding"/>
    <property type="evidence" value="ECO:0007669"/>
    <property type="project" value="UniProtKB-KW"/>
</dbReference>
<protein>
    <submittedName>
        <fullName evidence="6">Unnamed protein product</fullName>
    </submittedName>
</protein>
<dbReference type="SUPFAM" id="SSF57756">
    <property type="entry name" value="Retrovirus zinc finger-like domains"/>
    <property type="match status" value="1"/>
</dbReference>
<dbReference type="InterPro" id="IPR029526">
    <property type="entry name" value="PGBD"/>
</dbReference>
<accession>A0A9W6TVM7</accession>
<keyword evidence="1" id="KW-0862">Zinc</keyword>
<dbReference type="Proteomes" id="UP001165121">
    <property type="component" value="Unassembled WGS sequence"/>
</dbReference>
<feature type="compositionally biased region" description="Basic and acidic residues" evidence="2">
    <location>
        <begin position="1"/>
        <end position="13"/>
    </location>
</feature>
<feature type="region of interest" description="Disordered" evidence="2">
    <location>
        <begin position="803"/>
        <end position="825"/>
    </location>
</feature>
<sequence>MCVKMTEKVRPECEDVSVEEDQESCGDVVDDDSDWYIGELTDEDSEDDGGERTCPNPEKFGPDPTYEDLYDGSYGPSDSVMAVGDDPLALLFYFMPPKPWAQIAFESNRYHTQSIPQRVRTFCSHQRRAGQEVGELGDIRSRLAGVPDSEPWEVLRVVGLLIARMLMPMRKGIAAYLVYEATKSNLQTPVPKDNNTGEAAVLRNINALCPPSTTSPWRLVITDRFYTSVKLTLELLHRRMYLTGTIQTDRAGYAKGVLTKKEIKQVNKQKIVIPPQGTIKLAANKRFPQLTATMWMDHTPVYLLSSGVRRVHRKIQPVPVPELVRDYHRWMGGVDVHDQLRMQRYSVQLSYKTRKYYKSLFLGLFAMALVNAFIVFRHHKKLNDNRPPGKTRPPKHYAFFETLLEQLLAVDSAETYQTIEVRYQSYIIVQESNVVSAISTCHINQRATTARERAAASPSRETDSYAPAVESTVDMGGHRLEENPDTVDNEQGLKKRQRSCKIDEVGGCLDPGEGFYLPSSVVTKPTGVGDAWATPSFNATSSFPLSISIGYQPNFARVTRLKKLNTMSRSNWKDCWNFDSRKPDFTAWQIRIRALLRGRCVGDCEQAEGVWEIVNKTRQFNNYWHRQRRQEFISHDKKAFQLLINSLDDATVKVMGKYEYSWLVYEHMERVYASKDTVSIYHARASFHNLKYKDGDDMQSYINDLDEKAETLARLGRPIDDEEKVMHMLGSLPDSWKNLVMVCQNQKVLKWRDLQTKLLLEIDTRKHSSITTDLQAHLANGKVLRRKHCSCCTNNCDEAAHFGQGSNRNLSKKSSRPHPYQRNDKGDKSKLCNYCGKPGHFIKACQLKVRHDRERGITFQPAVSANATHEPDTDDDETLDSYDVLAVAVSMKYVQSCPGAALQATSPDDPTVAPDAWVLDSGCTHHMCFDKSYFTDMKPIEKRVYLGDNNYVDVKGIGAAVLNLTDTNNKIVKLTLSKCFYLPEMKRNLLSVRCLREKGVYSDFSTFVDRAVINKGRMKVKSMHNTFNKLYVFKANKTNTTTESAYIASGSQSMQLWHSRCGHLGYQNIAKLVSRGRAHGLHVPKRDLAEFPVCDVCERSNLQRASKKCYVLVFVDDYSGFVTTFLLAHKSEALARFKEYVVAAETKHNVPAQTVNSDNGGEFISPDWIAYNTSKGIHVRSTTPYTPEQNGSAEVRFRVLFRKVRALLIGAQLPKQFWGEALLTATLLNNISPLRRAEVTPYELWHRKEPDYSNLRVFGSLAYTYVTPTHSKRLKLTSTPGKRKTLDNRAVRGIFVGYADGQKAWRVLHCGTNSIVTTCHATFDESGSIAAMELKQLELGRLQKLHHLDFIQPSRLANSICDLVFYAEPVPVEATDNGAEIQHLDAFIDEFNIDELRDENGNLPDVSCYTGRISSQPVRQGQVGCKPQALTMCATEQLSMKQKEAELLVATENIADKNENSKISGMATRIEPKTHDEAVTGPDAPHWRKAIDKEGRSLIAHGTWKLVPLPKGKRALTSKWVFKIKYDAQGNVERYKARLVIRGYEQVKYVDYDEIFAPVIRLESLRMLLALVAINDWECHQTDVDTAFLNSDMAEEIRRNRAAKTLTIDQTTYAKSGFERFNLLQLNPCKTPCDPGVVLSKEDCPKTDEEHDQVKSNNYRGLVGSLMYLMTGSRPDLAFGIQCVSKFFNNPGITRH</sequence>
<dbReference type="InterPro" id="IPR001878">
    <property type="entry name" value="Znf_CCHC"/>
</dbReference>
<keyword evidence="3" id="KW-1133">Transmembrane helix</keyword>
<keyword evidence="3" id="KW-0472">Membrane</keyword>
<dbReference type="OrthoDB" id="117306at2759"/>
<feature type="domain" description="Integrase catalytic" evidence="5">
    <location>
        <begin position="1080"/>
        <end position="1249"/>
    </location>
</feature>
<organism evidence="6 7">
    <name type="scientific">Phytophthora fragariaefolia</name>
    <dbReference type="NCBI Taxonomy" id="1490495"/>
    <lineage>
        <taxon>Eukaryota</taxon>
        <taxon>Sar</taxon>
        <taxon>Stramenopiles</taxon>
        <taxon>Oomycota</taxon>
        <taxon>Peronosporomycetes</taxon>
        <taxon>Peronosporales</taxon>
        <taxon>Peronosporaceae</taxon>
        <taxon>Phytophthora</taxon>
    </lineage>
</organism>
<feature type="region of interest" description="Disordered" evidence="2">
    <location>
        <begin position="449"/>
        <end position="468"/>
    </location>
</feature>
<dbReference type="Pfam" id="PF07727">
    <property type="entry name" value="RVT_2"/>
    <property type="match status" value="1"/>
</dbReference>
<feature type="region of interest" description="Disordered" evidence="2">
    <location>
        <begin position="1"/>
        <end position="72"/>
    </location>
</feature>
<dbReference type="Pfam" id="PF13843">
    <property type="entry name" value="DDE_Tnp_1_7"/>
    <property type="match status" value="1"/>
</dbReference>
<dbReference type="Pfam" id="PF22936">
    <property type="entry name" value="Pol_BBD"/>
    <property type="match status" value="1"/>
</dbReference>
<keyword evidence="7" id="KW-1185">Reference proteome</keyword>
<dbReference type="Pfam" id="PF13976">
    <property type="entry name" value="gag_pre-integrs"/>
    <property type="match status" value="1"/>
</dbReference>
<dbReference type="InterPro" id="IPR001584">
    <property type="entry name" value="Integrase_cat-core"/>
</dbReference>
<keyword evidence="3" id="KW-0812">Transmembrane</keyword>
<name>A0A9W6TVM7_9STRA</name>